<reference evidence="2" key="1">
    <citation type="journal article" date="2021" name="Proc. Natl. Acad. Sci. U.S.A.">
        <title>A Catalog of Tens of Thousands of Viruses from Human Metagenomes Reveals Hidden Associations with Chronic Diseases.</title>
        <authorList>
            <person name="Tisza M.J."/>
            <person name="Buck C.B."/>
        </authorList>
    </citation>
    <scope>NUCLEOTIDE SEQUENCE</scope>
    <source>
        <strain evidence="2">Ctzr51</strain>
    </source>
</reference>
<evidence type="ECO:0000313" key="2">
    <source>
        <dbReference type="EMBL" id="DAF95874.1"/>
    </source>
</evidence>
<keyword evidence="1" id="KW-0175">Coiled coil</keyword>
<dbReference type="PANTHER" id="PTHR32182:SF0">
    <property type="entry name" value="DNA REPLICATION AND REPAIR PROTEIN RECF"/>
    <property type="match status" value="1"/>
</dbReference>
<dbReference type="GO" id="GO:0000731">
    <property type="term" value="P:DNA synthesis involved in DNA repair"/>
    <property type="evidence" value="ECO:0007669"/>
    <property type="project" value="TreeGrafter"/>
</dbReference>
<organism evidence="2">
    <name type="scientific">Siphoviridae sp. ctzr51</name>
    <dbReference type="NCBI Taxonomy" id="2825751"/>
    <lineage>
        <taxon>Viruses</taxon>
        <taxon>Duplodnaviria</taxon>
        <taxon>Heunggongvirae</taxon>
        <taxon>Uroviricota</taxon>
        <taxon>Caudoviricetes</taxon>
    </lineage>
</organism>
<protein>
    <submittedName>
        <fullName evidence="2">RecF</fullName>
    </submittedName>
</protein>
<dbReference type="EMBL" id="BK016111">
    <property type="protein sequence ID" value="DAF95874.1"/>
    <property type="molecule type" value="Genomic_DNA"/>
</dbReference>
<name>A0A8S5UN84_9CAUD</name>
<dbReference type="GO" id="GO:0006302">
    <property type="term" value="P:double-strand break repair"/>
    <property type="evidence" value="ECO:0007669"/>
    <property type="project" value="TreeGrafter"/>
</dbReference>
<feature type="coiled-coil region" evidence="1">
    <location>
        <begin position="252"/>
        <end position="383"/>
    </location>
</feature>
<accession>A0A8S5UN84</accession>
<dbReference type="PANTHER" id="PTHR32182">
    <property type="entry name" value="DNA REPLICATION AND REPAIR PROTEIN RECF"/>
    <property type="match status" value="1"/>
</dbReference>
<dbReference type="SUPFAM" id="SSF52540">
    <property type="entry name" value="P-loop containing nucleoside triphosphate hydrolases"/>
    <property type="match status" value="1"/>
</dbReference>
<sequence>MIIKRLELVNFQVISEFNADFEGNVYFITGDNELGKSTVLKAIGALLTGARDAVLKNGENKGFARMVIGDDGEEYKVELRYTKSNPRGTLSITQKSSGRRSDNVSMLQKIFGYTDFDAVEFSRWSETAEGRRKQIEVVKSLLPEKVRKRIAEIDSEVIDLKDKRLFSNRELKQYNSLCAEAENNLSSGDVEKFTVPKDITTLMQEQQVAAQLIEKAKTVRASREQRIIQLSAIPERIKQVDEDYLNKIGNIKSRLIEARKAYEEKLALAEKAYKEAQDMLTEDSKQVETDKANQLKSIEEERVDLERRKANADKWLEEYEKDNPEKLDTAERLKAAEEYNKKCRIVSEYKEKVRLRDSVAKDVDAMEKRLEKLASERENLISDSKLPISGLSFTNEGLELNGVPFIAGKVSDSQIMEVAAKLIIASNPTVKVFRIARGESLGQNRLQAIINIAKENGFQGFIEEVKRGQDELIIEEYTENE</sequence>
<proteinExistence type="predicted"/>
<dbReference type="Gene3D" id="3.40.50.300">
    <property type="entry name" value="P-loop containing nucleotide triphosphate hydrolases"/>
    <property type="match status" value="1"/>
</dbReference>
<dbReference type="InterPro" id="IPR027417">
    <property type="entry name" value="P-loop_NTPase"/>
</dbReference>
<evidence type="ECO:0000256" key="1">
    <source>
        <dbReference type="SAM" id="Coils"/>
    </source>
</evidence>
<dbReference type="Pfam" id="PF13555">
    <property type="entry name" value="AAA_29"/>
    <property type="match status" value="1"/>
</dbReference>